<organism evidence="9 11">
    <name type="scientific">Alternaria tenuissima</name>
    <dbReference type="NCBI Taxonomy" id="119927"/>
    <lineage>
        <taxon>Eukaryota</taxon>
        <taxon>Fungi</taxon>
        <taxon>Dikarya</taxon>
        <taxon>Ascomycota</taxon>
        <taxon>Pezizomycotina</taxon>
        <taxon>Dothideomycetes</taxon>
        <taxon>Pleosporomycetidae</taxon>
        <taxon>Pleosporales</taxon>
        <taxon>Pleosporineae</taxon>
        <taxon>Pleosporaceae</taxon>
        <taxon>Alternaria</taxon>
        <taxon>Alternaria sect. Alternaria</taxon>
        <taxon>Alternaria alternata complex</taxon>
    </lineage>
</organism>
<evidence type="ECO:0000256" key="6">
    <source>
        <dbReference type="SAM" id="Phobius"/>
    </source>
</evidence>
<feature type="transmembrane region" description="Helical" evidence="6">
    <location>
        <begin position="88"/>
        <end position="108"/>
    </location>
</feature>
<feature type="region of interest" description="Disordered" evidence="5">
    <location>
        <begin position="521"/>
        <end position="603"/>
    </location>
</feature>
<evidence type="ECO:0000256" key="4">
    <source>
        <dbReference type="ARBA" id="ARBA00023136"/>
    </source>
</evidence>
<dbReference type="Proteomes" id="UP000292340">
    <property type="component" value="Unassembled WGS sequence"/>
</dbReference>
<accession>A0A4Q4RIJ1</accession>
<keyword evidence="12" id="KW-1185">Reference proteome</keyword>
<evidence type="ECO:0000259" key="7">
    <source>
        <dbReference type="Pfam" id="PF12430"/>
    </source>
</evidence>
<evidence type="ECO:0000256" key="5">
    <source>
        <dbReference type="SAM" id="MobiDB-lite"/>
    </source>
</evidence>
<evidence type="ECO:0000313" key="10">
    <source>
        <dbReference type="EMBL" id="RYN91195.1"/>
    </source>
</evidence>
<evidence type="ECO:0000256" key="3">
    <source>
        <dbReference type="ARBA" id="ARBA00022989"/>
    </source>
</evidence>
<dbReference type="EMBL" id="PDXF01000069">
    <property type="protein sequence ID" value="RYN91195.1"/>
    <property type="molecule type" value="Genomic_DNA"/>
</dbReference>
<evidence type="ECO:0008006" key="13">
    <source>
        <dbReference type="Google" id="ProtNLM"/>
    </source>
</evidence>
<feature type="transmembrane region" description="Helical" evidence="6">
    <location>
        <begin position="25"/>
        <end position="48"/>
    </location>
</feature>
<evidence type="ECO:0000313" key="11">
    <source>
        <dbReference type="Proteomes" id="UP000292340"/>
    </source>
</evidence>
<gene>
    <name evidence="9" type="ORF">AA0115_g1908</name>
    <name evidence="10" type="ORF">AA0119_g10635</name>
</gene>
<feature type="transmembrane region" description="Helical" evidence="6">
    <location>
        <begin position="492"/>
        <end position="510"/>
    </location>
</feature>
<evidence type="ECO:0000313" key="12">
    <source>
        <dbReference type="Proteomes" id="UP000293195"/>
    </source>
</evidence>
<proteinExistence type="predicted"/>
<dbReference type="PANTHER" id="PTHR15948">
    <property type="entry name" value="G-PROTEIN COUPLED RECEPTOR 89-RELATED"/>
    <property type="match status" value="1"/>
</dbReference>
<dbReference type="PANTHER" id="PTHR15948:SF0">
    <property type="entry name" value="GOLGI PH REGULATOR A-RELATED"/>
    <property type="match status" value="1"/>
</dbReference>
<dbReference type="Pfam" id="PF12537">
    <property type="entry name" value="GPHR_N"/>
    <property type="match status" value="1"/>
</dbReference>
<dbReference type="Pfam" id="PF12430">
    <property type="entry name" value="ABA_GPCR"/>
    <property type="match status" value="1"/>
</dbReference>
<sequence length="603" mass="66507">MFPILQDDCDECMPDYALHRSPMKVAVSALPFILTFLVVAFVVSQRLFPILSGNADRKAHHDGARLPGSIQRERTSIVNRLRPNARSLASIIFSTNFALSAVLAELILCEISNTVNRATRTLALKITLPSLLFLLVVATPAFEIHSIISGTGLNINGEQKSRRRAAWALELCGLAVWLAGFWYLGRGLLGSYLHEESYEHDHTFSEGCLERIGIIGISLMASLAGFAAISALWHTFGVKYRPVTESDIGRKQAGIQATNDMLLAKESRLRAVERKLADNPQQGFMGRVVGSIRGNPDVQERNTLQLEIQGLETMRHTLQNSLTVLQNRRQNQLRSHTANGKLFNIVSYIFAIYCAYRIIATTVTTLRRFSSPNASFASNDPINNVLALLAKHWDPTIDRVAWSRTISFLLSGVMLLLSFNSVLQTFYLFARVVPGLLHHARTNFALIISQITATYVISSALLLRSNLPPEMKSKIGDALGAPLEPGFTERWFEGWFLTASAATVLGLWLGSTTDYNYTYSTPPKQLTYPPPITMSAPNAGRQSPEPERQSGAQSGQTSDNVNQQGAGPKEGAEKVSDNTKDSLSSNPQHTLEKHAEETTSKKV</sequence>
<dbReference type="InterPro" id="IPR015672">
    <property type="entry name" value="GPHR/GTG"/>
</dbReference>
<keyword evidence="2 6" id="KW-0812">Transmembrane</keyword>
<evidence type="ECO:0000256" key="1">
    <source>
        <dbReference type="ARBA" id="ARBA00004141"/>
    </source>
</evidence>
<evidence type="ECO:0000313" key="9">
    <source>
        <dbReference type="EMBL" id="RYN36228.1"/>
    </source>
</evidence>
<feature type="compositionally biased region" description="Basic and acidic residues" evidence="5">
    <location>
        <begin position="590"/>
        <end position="603"/>
    </location>
</feature>
<feature type="transmembrane region" description="Helical" evidence="6">
    <location>
        <begin position="408"/>
        <end position="430"/>
    </location>
</feature>
<feature type="compositionally biased region" description="Basic and acidic residues" evidence="5">
    <location>
        <begin position="570"/>
        <end position="580"/>
    </location>
</feature>
<dbReference type="InterPro" id="IPR022535">
    <property type="entry name" value="Golgi_pH-regulator_cons_dom"/>
</dbReference>
<dbReference type="AlphaFoldDB" id="A0A4Q4RIJ1"/>
<reference evidence="9 12" key="2">
    <citation type="journal article" date="2019" name="bioRxiv">
        <title>Genomics, evolutionary history and diagnostics of the Alternaria alternata species group including apple and Asian pear pathotypes.</title>
        <authorList>
            <person name="Armitage A.D."/>
            <person name="Cockerton H.M."/>
            <person name="Sreenivasaprasad S."/>
            <person name="Woodhall J.W."/>
            <person name="Lane C.R."/>
            <person name="Harrison R.J."/>
            <person name="Clarkson J.P."/>
        </authorList>
    </citation>
    <scope>NUCLEOTIDE SEQUENCE</scope>
    <source>
        <strain evidence="9">FERA 1164</strain>
        <strain evidence="12">FERA 635</strain>
    </source>
</reference>
<dbReference type="OrthoDB" id="264392at2759"/>
<dbReference type="Proteomes" id="UP000293195">
    <property type="component" value="Unassembled WGS sequence"/>
</dbReference>
<feature type="transmembrane region" description="Helical" evidence="6">
    <location>
        <begin position="212"/>
        <end position="233"/>
    </location>
</feature>
<protein>
    <recommendedName>
        <fullName evidence="13">Golgi pH regulator</fullName>
    </recommendedName>
</protein>
<comment type="caution">
    <text evidence="9">The sequence shown here is derived from an EMBL/GenBank/DDBJ whole genome shotgun (WGS) entry which is preliminary data.</text>
</comment>
<feature type="domain" description="Golgi pH regulator conserved" evidence="8">
    <location>
        <begin position="203"/>
        <end position="269"/>
    </location>
</feature>
<dbReference type="GO" id="GO:0016020">
    <property type="term" value="C:membrane"/>
    <property type="evidence" value="ECO:0007669"/>
    <property type="project" value="UniProtKB-SubCell"/>
</dbReference>
<feature type="transmembrane region" description="Helical" evidence="6">
    <location>
        <begin position="165"/>
        <end position="184"/>
    </location>
</feature>
<evidence type="ECO:0000259" key="8">
    <source>
        <dbReference type="Pfam" id="PF12537"/>
    </source>
</evidence>
<name>A0A4Q4RIJ1_9PLEO</name>
<keyword evidence="4 6" id="KW-0472">Membrane</keyword>
<comment type="subcellular location">
    <subcellularLocation>
        <location evidence="1">Membrane</location>
        <topology evidence="1">Multi-pass membrane protein</topology>
    </subcellularLocation>
</comment>
<keyword evidence="3 6" id="KW-1133">Transmembrane helix</keyword>
<feature type="transmembrane region" description="Helical" evidence="6">
    <location>
        <begin position="442"/>
        <end position="463"/>
    </location>
</feature>
<feature type="domain" description="Abscisic acid G-protein coupled receptor-like" evidence="7">
    <location>
        <begin position="334"/>
        <end position="511"/>
    </location>
</feature>
<evidence type="ECO:0000256" key="2">
    <source>
        <dbReference type="ARBA" id="ARBA00022692"/>
    </source>
</evidence>
<feature type="transmembrane region" description="Helical" evidence="6">
    <location>
        <begin position="128"/>
        <end position="153"/>
    </location>
</feature>
<feature type="compositionally biased region" description="Polar residues" evidence="5">
    <location>
        <begin position="550"/>
        <end position="565"/>
    </location>
</feature>
<dbReference type="InterPro" id="IPR025969">
    <property type="entry name" value="ABA_GPCR_dom"/>
</dbReference>
<dbReference type="EMBL" id="PDXB01000003">
    <property type="protein sequence ID" value="RYN36228.1"/>
    <property type="molecule type" value="Genomic_DNA"/>
</dbReference>
<feature type="transmembrane region" description="Helical" evidence="6">
    <location>
        <begin position="342"/>
        <end position="359"/>
    </location>
</feature>
<reference evidence="9" key="1">
    <citation type="submission" date="2017-10" db="EMBL/GenBank/DDBJ databases">
        <authorList>
            <person name="Armitage A.D."/>
            <person name="Barbara D.J."/>
            <person name="Woodhall J.W."/>
            <person name="Sreenivasaprasad S."/>
            <person name="Lane C.R."/>
            <person name="Clarkson J.P."/>
            <person name="Harrison R.J."/>
        </authorList>
    </citation>
    <scope>NUCLEOTIDE SEQUENCE</scope>
    <source>
        <strain evidence="9">FERA 1164</strain>
        <strain evidence="10">FERA 635</strain>
    </source>
</reference>